<feature type="region of interest" description="Disordered" evidence="1">
    <location>
        <begin position="216"/>
        <end position="356"/>
    </location>
</feature>
<feature type="compositionally biased region" description="Polar residues" evidence="1">
    <location>
        <begin position="418"/>
        <end position="431"/>
    </location>
</feature>
<dbReference type="EMBL" id="BPLR01016151">
    <property type="protein sequence ID" value="GIY81645.1"/>
    <property type="molecule type" value="Genomic_DNA"/>
</dbReference>
<feature type="compositionally biased region" description="Polar residues" evidence="1">
    <location>
        <begin position="330"/>
        <end position="353"/>
    </location>
</feature>
<sequence length="698" mass="78055">MSDDIVKLAKNLFLINLDKSVSQKLCEYLKFGTFTNLELAVARVAQQAGSSLRDTLAEIFHKNENDILYSERKLVNFVLSRCLTLCEDPTDETFLLICSFMHEVAVYWFSYRQCYRILDLCSICLLYIISRHFPQYAIEPLTTLWSLCDHLCICLDREQGKAAKEGLAEVPAFEFIKKAADFNSESRFEFTPEEETIFSRHVSDFDANISSKSLATTDKDGTTGIKASTSEKKTVSEDAVTEKTKSCDTLESSNASPNSRKNLSETSKPPQNISYRRKPAYSSESNSPTSEDVNSSNFSQNSLAEDRLQNSHEPGPSAVDESRFLKAGPLSTNIQRFPVSRQSPANEQRTSPATFRDPFVAPELQFYGPEFLRTNHTSAAPQFITGQSIMYNQNFSLENLRAALPAITSYHPRLNTLHPPSNSYSTPNLSLSYRPPPAHTQNFSLLPSYRPNFYPSPEMSRVDLTDRNQPSSYYPAPSAPQPPPPAHTQNLNLPPSYRPNFYPSLEMSRVHLTDTNQSSSYYPAPSAPQHPPLARTRNLNLPPSYRPTSSPSLEMSRVAITDANQPSSYCPAPSTAQPFEQSQDLNAANQSATPCATPAGLQGRSAIANRHIVDVELLHQIFEPTDVDYRRLQTKPQAASKTTEPLKSTLDKVQVSASSPFNVNQSNVDAFYDSYYRISKGYVCGFCLLPCHYFLKAI</sequence>
<name>A0AAV4WJS8_CAEEX</name>
<feature type="compositionally biased region" description="Polar residues" evidence="1">
    <location>
        <begin position="537"/>
        <end position="552"/>
    </location>
</feature>
<dbReference type="AlphaFoldDB" id="A0AAV4WJS8"/>
<proteinExistence type="predicted"/>
<evidence type="ECO:0000256" key="1">
    <source>
        <dbReference type="SAM" id="MobiDB-lite"/>
    </source>
</evidence>
<gene>
    <name evidence="2" type="ORF">CEXT_611041</name>
</gene>
<evidence type="ECO:0000313" key="3">
    <source>
        <dbReference type="Proteomes" id="UP001054945"/>
    </source>
</evidence>
<comment type="caution">
    <text evidence="2">The sequence shown here is derived from an EMBL/GenBank/DDBJ whole genome shotgun (WGS) entry which is preliminary data.</text>
</comment>
<feature type="region of interest" description="Disordered" evidence="1">
    <location>
        <begin position="416"/>
        <end position="436"/>
    </location>
</feature>
<feature type="compositionally biased region" description="Polar residues" evidence="1">
    <location>
        <begin position="249"/>
        <end position="274"/>
    </location>
</feature>
<accession>A0AAV4WJS8</accession>
<feature type="region of interest" description="Disordered" evidence="1">
    <location>
        <begin position="516"/>
        <end position="552"/>
    </location>
</feature>
<protein>
    <submittedName>
        <fullName evidence="2">Uncharacterized protein</fullName>
    </submittedName>
</protein>
<feature type="region of interest" description="Disordered" evidence="1">
    <location>
        <begin position="457"/>
        <end position="500"/>
    </location>
</feature>
<feature type="compositionally biased region" description="Basic and acidic residues" evidence="1">
    <location>
        <begin position="229"/>
        <end position="248"/>
    </location>
</feature>
<evidence type="ECO:0000313" key="2">
    <source>
        <dbReference type="EMBL" id="GIY81645.1"/>
    </source>
</evidence>
<dbReference type="Proteomes" id="UP001054945">
    <property type="component" value="Unassembled WGS sequence"/>
</dbReference>
<organism evidence="2 3">
    <name type="scientific">Caerostris extrusa</name>
    <name type="common">Bark spider</name>
    <name type="synonym">Caerostris bankana</name>
    <dbReference type="NCBI Taxonomy" id="172846"/>
    <lineage>
        <taxon>Eukaryota</taxon>
        <taxon>Metazoa</taxon>
        <taxon>Ecdysozoa</taxon>
        <taxon>Arthropoda</taxon>
        <taxon>Chelicerata</taxon>
        <taxon>Arachnida</taxon>
        <taxon>Araneae</taxon>
        <taxon>Araneomorphae</taxon>
        <taxon>Entelegynae</taxon>
        <taxon>Araneoidea</taxon>
        <taxon>Araneidae</taxon>
        <taxon>Caerostris</taxon>
    </lineage>
</organism>
<reference evidence="2 3" key="1">
    <citation type="submission" date="2021-06" db="EMBL/GenBank/DDBJ databases">
        <title>Caerostris extrusa draft genome.</title>
        <authorList>
            <person name="Kono N."/>
            <person name="Arakawa K."/>
        </authorList>
    </citation>
    <scope>NUCLEOTIDE SEQUENCE [LARGE SCALE GENOMIC DNA]</scope>
</reference>
<feature type="compositionally biased region" description="Pro residues" evidence="1">
    <location>
        <begin position="477"/>
        <end position="486"/>
    </location>
</feature>
<keyword evidence="3" id="KW-1185">Reference proteome</keyword>
<feature type="compositionally biased region" description="Polar residues" evidence="1">
    <location>
        <begin position="282"/>
        <end position="303"/>
    </location>
</feature>